<dbReference type="InterPro" id="IPR054576">
    <property type="entry name" value="At5g48480-like_N"/>
</dbReference>
<evidence type="ECO:0000259" key="1">
    <source>
        <dbReference type="PROSITE" id="PS51819"/>
    </source>
</evidence>
<dbReference type="Pfam" id="PF22656">
    <property type="entry name" value="At5g48480-like_N"/>
    <property type="match status" value="1"/>
</dbReference>
<protein>
    <recommendedName>
        <fullName evidence="1">VOC domain-containing protein</fullName>
    </recommendedName>
</protein>
<accession>A0A9Q0JVM0</accession>
<dbReference type="InterPro" id="IPR037523">
    <property type="entry name" value="VOC_core"/>
</dbReference>
<gene>
    <name evidence="2" type="ORF">NE237_011192</name>
</gene>
<dbReference type="Proteomes" id="UP001141806">
    <property type="component" value="Unassembled WGS sequence"/>
</dbReference>
<reference evidence="2" key="1">
    <citation type="journal article" date="2023" name="Plant J.">
        <title>The genome of the king protea, Protea cynaroides.</title>
        <authorList>
            <person name="Chang J."/>
            <person name="Duong T.A."/>
            <person name="Schoeman C."/>
            <person name="Ma X."/>
            <person name="Roodt D."/>
            <person name="Barker N."/>
            <person name="Li Z."/>
            <person name="Van de Peer Y."/>
            <person name="Mizrachi E."/>
        </authorList>
    </citation>
    <scope>NUCLEOTIDE SEQUENCE</scope>
    <source>
        <tissue evidence="2">Young leaves</tissue>
    </source>
</reference>
<dbReference type="PROSITE" id="PS51819">
    <property type="entry name" value="VOC"/>
    <property type="match status" value="1"/>
</dbReference>
<dbReference type="AlphaFoldDB" id="A0A9Q0JVM0"/>
<dbReference type="Gene3D" id="3.10.180.10">
    <property type="entry name" value="2,3-Dihydroxybiphenyl 1,2-Dioxygenase, domain 1"/>
    <property type="match status" value="1"/>
</dbReference>
<evidence type="ECO:0000313" key="2">
    <source>
        <dbReference type="EMBL" id="KAJ4954409.1"/>
    </source>
</evidence>
<feature type="domain" description="VOC" evidence="1">
    <location>
        <begin position="24"/>
        <end position="150"/>
    </location>
</feature>
<dbReference type="SUPFAM" id="SSF54593">
    <property type="entry name" value="Glyoxalase/Bleomycin resistance protein/Dihydroxybiphenyl dioxygenase"/>
    <property type="match status" value="1"/>
</dbReference>
<dbReference type="PANTHER" id="PTHR34109">
    <property type="entry name" value="BNAUNNG04460D PROTEIN-RELATED"/>
    <property type="match status" value="1"/>
</dbReference>
<organism evidence="2 3">
    <name type="scientific">Protea cynaroides</name>
    <dbReference type="NCBI Taxonomy" id="273540"/>
    <lineage>
        <taxon>Eukaryota</taxon>
        <taxon>Viridiplantae</taxon>
        <taxon>Streptophyta</taxon>
        <taxon>Embryophyta</taxon>
        <taxon>Tracheophyta</taxon>
        <taxon>Spermatophyta</taxon>
        <taxon>Magnoliopsida</taxon>
        <taxon>Proteales</taxon>
        <taxon>Proteaceae</taxon>
        <taxon>Protea</taxon>
    </lineage>
</organism>
<evidence type="ECO:0000313" key="3">
    <source>
        <dbReference type="Proteomes" id="UP001141806"/>
    </source>
</evidence>
<dbReference type="OrthoDB" id="2013034at2759"/>
<dbReference type="InterPro" id="IPR029068">
    <property type="entry name" value="Glyas_Bleomycin-R_OHBP_Dase"/>
</dbReference>
<dbReference type="Pfam" id="PF22650">
    <property type="entry name" value="At5g48480-like_C"/>
    <property type="match status" value="1"/>
</dbReference>
<dbReference type="PANTHER" id="PTHR34109:SF1">
    <property type="entry name" value="VOC DOMAIN-CONTAINING PROTEIN"/>
    <property type="match status" value="1"/>
</dbReference>
<dbReference type="EMBL" id="JAMYWD010000011">
    <property type="protein sequence ID" value="KAJ4954409.1"/>
    <property type="molecule type" value="Genomic_DNA"/>
</dbReference>
<name>A0A9Q0JVM0_9MAGN</name>
<dbReference type="InterPro" id="IPR054575">
    <property type="entry name" value="At5g48480-like_C"/>
</dbReference>
<keyword evidence="3" id="KW-1185">Reference proteome</keyword>
<proteinExistence type="predicted"/>
<sequence length="159" mass="16718">MAQENAAIVDVQNGEHNGVSFFALKPQLVIPAPKANDAVQFYKNAFGAEELKRVMHPKRKAEQELPLIHSAELKLGSTIFSVSDQADDSDAVSSAVFCLETDDVAGAVDKAVAAGAVIIAEVSEGEGVDCGGCVGKVKDPYGLIWTICSPAKESANEEV</sequence>
<comment type="caution">
    <text evidence="2">The sequence shown here is derived from an EMBL/GenBank/DDBJ whole genome shotgun (WGS) entry which is preliminary data.</text>
</comment>